<sequence>MKPFSHQLHRSAHLPEQGIYIFGSQLHAHLTGRKIFSSHYRYGVKIGEINRDDHYSPHWQHIVHLNPYIHVVPGDVISTTCIYETLSRDSVTLLIDVREGGYGIEDEMCVNYIYYFPVSEVEVCKSAVDNASLHRHFHNKYDIRQTSLPIYQKYASVNWNEKNTLLLKELFAVAPLNINCLKHDGLPFPNHPLNWTGVPQPRVRMTPFTKQRDRNECPALND</sequence>
<evidence type="ECO:0000313" key="5">
    <source>
        <dbReference type="EMBL" id="KJH42398.1"/>
    </source>
</evidence>
<gene>
    <name evidence="5" type="ORF">DICVIV_11610</name>
</gene>
<dbReference type="GO" id="GO:0004500">
    <property type="term" value="F:dopamine beta-monooxygenase activity"/>
    <property type="evidence" value="ECO:0007669"/>
    <property type="project" value="InterPro"/>
</dbReference>
<dbReference type="SUPFAM" id="SSF49742">
    <property type="entry name" value="PHM/PNGase F"/>
    <property type="match status" value="1"/>
</dbReference>
<dbReference type="GO" id="GO:0005615">
    <property type="term" value="C:extracellular space"/>
    <property type="evidence" value="ECO:0007669"/>
    <property type="project" value="TreeGrafter"/>
</dbReference>
<comment type="similarity">
    <text evidence="1">Belongs to the copper type II ascorbate-dependent monooxygenase family.</text>
</comment>
<dbReference type="PANTHER" id="PTHR10157">
    <property type="entry name" value="DOPAMINE BETA HYDROXYLASE RELATED"/>
    <property type="match status" value="1"/>
</dbReference>
<dbReference type="Proteomes" id="UP000053766">
    <property type="component" value="Unassembled WGS sequence"/>
</dbReference>
<evidence type="ECO:0000259" key="4">
    <source>
        <dbReference type="Pfam" id="PF03712"/>
    </source>
</evidence>
<evidence type="ECO:0000256" key="3">
    <source>
        <dbReference type="ARBA" id="ARBA00023180"/>
    </source>
</evidence>
<dbReference type="InterPro" id="IPR008977">
    <property type="entry name" value="PHM/PNGase_F_dom_sf"/>
</dbReference>
<dbReference type="Gene3D" id="2.60.120.230">
    <property type="match status" value="1"/>
</dbReference>
<keyword evidence="3" id="KW-0325">Glycoprotein</keyword>
<keyword evidence="2" id="KW-1015">Disulfide bond</keyword>
<dbReference type="PANTHER" id="PTHR10157:SF23">
    <property type="entry name" value="MOXD1 HOMOLOG 1"/>
    <property type="match status" value="1"/>
</dbReference>
<reference evidence="6" key="2">
    <citation type="journal article" date="2016" name="Sci. Rep.">
        <title>Dictyocaulus viviparus genome, variome and transcriptome elucidate lungworm biology and support future intervention.</title>
        <authorList>
            <person name="McNulty S.N."/>
            <person name="Strube C."/>
            <person name="Rosa B.A."/>
            <person name="Martin J.C."/>
            <person name="Tyagi R."/>
            <person name="Choi Y.J."/>
            <person name="Wang Q."/>
            <person name="Hallsworth Pepin K."/>
            <person name="Zhang X."/>
            <person name="Ozersky P."/>
            <person name="Wilson R.K."/>
            <person name="Sternberg P.W."/>
            <person name="Gasser R.B."/>
            <person name="Mitreva M."/>
        </authorList>
    </citation>
    <scope>NUCLEOTIDE SEQUENCE [LARGE SCALE GENOMIC DNA]</scope>
    <source>
        <strain evidence="6">HannoverDv2000</strain>
    </source>
</reference>
<dbReference type="GO" id="GO:0030667">
    <property type="term" value="C:secretory granule membrane"/>
    <property type="evidence" value="ECO:0007669"/>
    <property type="project" value="TreeGrafter"/>
</dbReference>
<dbReference type="OrthoDB" id="129121at2759"/>
<evidence type="ECO:0000313" key="6">
    <source>
        <dbReference type="Proteomes" id="UP000053766"/>
    </source>
</evidence>
<dbReference type="GO" id="GO:0042420">
    <property type="term" value="P:dopamine catabolic process"/>
    <property type="evidence" value="ECO:0007669"/>
    <property type="project" value="TreeGrafter"/>
</dbReference>
<dbReference type="InterPro" id="IPR014784">
    <property type="entry name" value="Cu2_ascorb_mOase-like_C"/>
</dbReference>
<evidence type="ECO:0000256" key="1">
    <source>
        <dbReference type="ARBA" id="ARBA00010676"/>
    </source>
</evidence>
<dbReference type="GO" id="GO:0006589">
    <property type="term" value="P:octopamine biosynthetic process"/>
    <property type="evidence" value="ECO:0007669"/>
    <property type="project" value="TreeGrafter"/>
</dbReference>
<dbReference type="AlphaFoldDB" id="A0A0D8XCR6"/>
<dbReference type="GO" id="GO:0005507">
    <property type="term" value="F:copper ion binding"/>
    <property type="evidence" value="ECO:0007669"/>
    <property type="project" value="TreeGrafter"/>
</dbReference>
<keyword evidence="6" id="KW-1185">Reference proteome</keyword>
<dbReference type="EMBL" id="KN716670">
    <property type="protein sequence ID" value="KJH42398.1"/>
    <property type="molecule type" value="Genomic_DNA"/>
</dbReference>
<proteinExistence type="inferred from homology"/>
<dbReference type="Pfam" id="PF03712">
    <property type="entry name" value="Cu2_monoox_C"/>
    <property type="match status" value="1"/>
</dbReference>
<accession>A0A0D8XCR6</accession>
<name>A0A0D8XCR6_DICVI</name>
<organism evidence="5 6">
    <name type="scientific">Dictyocaulus viviparus</name>
    <name type="common">Bovine lungworm</name>
    <dbReference type="NCBI Taxonomy" id="29172"/>
    <lineage>
        <taxon>Eukaryota</taxon>
        <taxon>Metazoa</taxon>
        <taxon>Ecdysozoa</taxon>
        <taxon>Nematoda</taxon>
        <taxon>Chromadorea</taxon>
        <taxon>Rhabditida</taxon>
        <taxon>Rhabditina</taxon>
        <taxon>Rhabditomorpha</taxon>
        <taxon>Strongyloidea</taxon>
        <taxon>Metastrongylidae</taxon>
        <taxon>Dictyocaulus</taxon>
    </lineage>
</organism>
<dbReference type="InterPro" id="IPR000945">
    <property type="entry name" value="DBH-like"/>
</dbReference>
<protein>
    <submittedName>
        <fullName evidence="5">Copper type II ascorbate-dependent monooxygenase domain protein</fullName>
    </submittedName>
</protein>
<keyword evidence="5" id="KW-0503">Monooxygenase</keyword>
<dbReference type="GO" id="GO:0042421">
    <property type="term" value="P:norepinephrine biosynthetic process"/>
    <property type="evidence" value="ECO:0007669"/>
    <property type="project" value="TreeGrafter"/>
</dbReference>
<dbReference type="InterPro" id="IPR024548">
    <property type="entry name" value="Cu2_monoox_C"/>
</dbReference>
<dbReference type="STRING" id="29172.A0A0D8XCR6"/>
<reference evidence="5 6" key="1">
    <citation type="submission" date="2013-11" db="EMBL/GenBank/DDBJ databases">
        <title>Draft genome of the bovine lungworm Dictyocaulus viviparus.</title>
        <authorList>
            <person name="Mitreva M."/>
        </authorList>
    </citation>
    <scope>NUCLEOTIDE SEQUENCE [LARGE SCALE GENOMIC DNA]</scope>
    <source>
        <strain evidence="5 6">HannoverDv2000</strain>
    </source>
</reference>
<feature type="domain" description="Copper type II ascorbate-dependent monooxygenase C-terminal" evidence="4">
    <location>
        <begin position="11"/>
        <end position="135"/>
    </location>
</feature>
<dbReference type="FunFam" id="2.60.120.230:FF:000001">
    <property type="entry name" value="Monooxygenase, DBH-like 1"/>
    <property type="match status" value="1"/>
</dbReference>
<evidence type="ECO:0000256" key="2">
    <source>
        <dbReference type="ARBA" id="ARBA00023157"/>
    </source>
</evidence>
<keyword evidence="5" id="KW-0560">Oxidoreductase</keyword>